<keyword evidence="1" id="KW-0808">Transferase</keyword>
<dbReference type="RefSeq" id="WP_147518765.1">
    <property type="nucleotide sequence ID" value="NZ_JACRSO010000006.1"/>
</dbReference>
<proteinExistence type="predicted"/>
<dbReference type="GO" id="GO:0016301">
    <property type="term" value="F:kinase activity"/>
    <property type="evidence" value="ECO:0007669"/>
    <property type="project" value="UniProtKB-KW"/>
</dbReference>
<evidence type="ECO:0000313" key="5">
    <source>
        <dbReference type="Proteomes" id="UP000654279"/>
    </source>
</evidence>
<dbReference type="Gene3D" id="3.40.1190.20">
    <property type="match status" value="1"/>
</dbReference>
<organism evidence="4 5">
    <name type="scientific">Luoshenia tenuis</name>
    <dbReference type="NCBI Taxonomy" id="2763654"/>
    <lineage>
        <taxon>Bacteria</taxon>
        <taxon>Bacillati</taxon>
        <taxon>Bacillota</taxon>
        <taxon>Clostridia</taxon>
        <taxon>Christensenellales</taxon>
        <taxon>Christensenellaceae</taxon>
        <taxon>Luoshenia</taxon>
    </lineage>
</organism>
<dbReference type="GO" id="GO:0005829">
    <property type="term" value="C:cytosol"/>
    <property type="evidence" value="ECO:0007669"/>
    <property type="project" value="TreeGrafter"/>
</dbReference>
<evidence type="ECO:0000259" key="3">
    <source>
        <dbReference type="Pfam" id="PF00294"/>
    </source>
</evidence>
<feature type="domain" description="Carbohydrate kinase PfkB" evidence="3">
    <location>
        <begin position="7"/>
        <end position="287"/>
    </location>
</feature>
<dbReference type="Proteomes" id="UP000654279">
    <property type="component" value="Unassembled WGS sequence"/>
</dbReference>
<keyword evidence="2 4" id="KW-0418">Kinase</keyword>
<dbReference type="AlphaFoldDB" id="A0A926HJM7"/>
<protein>
    <submittedName>
        <fullName evidence="4">Carbohydrate kinase family protein</fullName>
    </submittedName>
</protein>
<dbReference type="PANTHER" id="PTHR10584">
    <property type="entry name" value="SUGAR KINASE"/>
    <property type="match status" value="1"/>
</dbReference>
<evidence type="ECO:0000313" key="4">
    <source>
        <dbReference type="EMBL" id="MBC8530057.1"/>
    </source>
</evidence>
<keyword evidence="5" id="KW-1185">Reference proteome</keyword>
<dbReference type="PANTHER" id="PTHR10584:SF157">
    <property type="entry name" value="SULFOFRUCTOSE KINASE"/>
    <property type="match status" value="1"/>
</dbReference>
<dbReference type="SUPFAM" id="SSF53613">
    <property type="entry name" value="Ribokinase-like"/>
    <property type="match status" value="1"/>
</dbReference>
<evidence type="ECO:0000256" key="1">
    <source>
        <dbReference type="ARBA" id="ARBA00022679"/>
    </source>
</evidence>
<comment type="caution">
    <text evidence="4">The sequence shown here is derived from an EMBL/GenBank/DDBJ whole genome shotgun (WGS) entry which is preliminary data.</text>
</comment>
<evidence type="ECO:0000256" key="2">
    <source>
        <dbReference type="ARBA" id="ARBA00022777"/>
    </source>
</evidence>
<reference evidence="4" key="1">
    <citation type="submission" date="2020-08" db="EMBL/GenBank/DDBJ databases">
        <title>Genome public.</title>
        <authorList>
            <person name="Liu C."/>
            <person name="Sun Q."/>
        </authorList>
    </citation>
    <scope>NUCLEOTIDE SEQUENCE</scope>
    <source>
        <strain evidence="4">NSJ-44</strain>
    </source>
</reference>
<dbReference type="Pfam" id="PF00294">
    <property type="entry name" value="PfkB"/>
    <property type="match status" value="1"/>
</dbReference>
<dbReference type="InterPro" id="IPR011611">
    <property type="entry name" value="PfkB_dom"/>
</dbReference>
<sequence length="317" mass="34358">MDIIGVGGANMDLLVQMDEINLGFKTPMGDFSLQGGGLIASAMAAAARLGAKVGMAGAIGDSTFGKMAMEDLAMDGVDTSHMIVRKGARDAFGIILAEKKTMERTILGRQGTVEPAKFEELDHDYLVSGKFMFLSTADELTISCAKLAHEHGVKVGYDADGRADPEIFDLIPYLDVFIASEVWYHNHYGTEENFEKHVREIQAMGPEIVVVTLGVRGCVGVDKDGKFFQVPSFRVPVIDTTGAGDIFHGAFLVGLLQGWSAEQTARFSSAVSAIKCTRLGGRAALPKMETVLKFLETGEIEYGDIDERVELFRSRSF</sequence>
<accession>A0A926HJM7</accession>
<dbReference type="EMBL" id="JACRSO010000006">
    <property type="protein sequence ID" value="MBC8530057.1"/>
    <property type="molecule type" value="Genomic_DNA"/>
</dbReference>
<name>A0A926HJM7_9FIRM</name>
<dbReference type="InterPro" id="IPR002173">
    <property type="entry name" value="Carboh/pur_kinase_PfkB_CS"/>
</dbReference>
<dbReference type="PROSITE" id="PS00584">
    <property type="entry name" value="PFKB_KINASES_2"/>
    <property type="match status" value="1"/>
</dbReference>
<dbReference type="InterPro" id="IPR029056">
    <property type="entry name" value="Ribokinase-like"/>
</dbReference>
<gene>
    <name evidence="4" type="ORF">H8699_11510</name>
</gene>